<keyword evidence="1" id="KW-0175">Coiled coil</keyword>
<evidence type="ECO:0000313" key="3">
    <source>
        <dbReference type="EMBL" id="QNO57762.1"/>
    </source>
</evidence>
<sequence>MGIFTERAEEMQRNVILILLLYAVILCYIFTPVVIANAKGYEVTFALPDTCVIGTDLLIKGTTTGGDTVDIAIGDIMAAVDIPIAENGRFIKKITLDVDTMVIVIKAYVNGPKDREGNPVEVEVGERIPEGLGILDNGNTQVIMIEPTLSAEQSTNFVARNGTYSITGIAPGSDCVDIVIIGPKGSYGVGTDGGYGITAYCVPVSKTDHTFSKTINIDKNADEGRYIALILSPGLDQEYGYGCFFIYDKKVAEWENKEDRIADLITSGIFDFKTQPEALELLTSKTINATGGDDLSQSFSFIVGNETEDFVPPKTRLDVAQLANIATKGDNYQVSGTCYGSNFVSIVTISPKGGPGNGTWGVGPGFNISTVLMKNHTFSKIFPLDMCADLGRYEVLTLSPGRNGIYDGIGTSDLEKGVFNEYGGYESLANYKTQEELVAIIRDATIDAAGSDDLIQELRLTIESPYIHLEDIEDVLIGDTLKIQGTTNREQGTKIRITSRSDNVALPMAIEEVEWPTPDEGVFTATIETAEAVMGTYVVEAEDGVSYDRVDVNIVERLPTAMLPLPNMSLGIGIADRSYPLLNHSQIETPTQSPTSTSPLGIEKITESISDFIVFLKKDIRWAISITIAIFILLIGLANIRREYEKKKKEHQERLINKKSMTQGDIPEHEEGKIFLYEKIKRKLKEFVYYMKNYVLSLRILSWVMLILSIMAIIDYIFLFFELHYVHLGVLVSALGITASILIFEKKIVGVILALIWSALQFLSLQIDSFGFNFIQFLDFRFYFSIGDADFGINLFAIVLFCLFFIKRNELDI</sequence>
<feature type="transmembrane region" description="Helical" evidence="2">
    <location>
        <begin position="782"/>
        <end position="806"/>
    </location>
</feature>
<protein>
    <submittedName>
        <fullName evidence="3">Uncharacterized protein</fullName>
    </submittedName>
</protein>
<reference evidence="3" key="1">
    <citation type="submission" date="2020-06" db="EMBL/GenBank/DDBJ databases">
        <title>Unique genomic features of the anaerobic methanotrophic archaea.</title>
        <authorList>
            <person name="Chadwick G.L."/>
            <person name="Skennerton C.T."/>
            <person name="Laso-Perez R."/>
            <person name="Leu A.O."/>
            <person name="Speth D.R."/>
            <person name="Yu H."/>
            <person name="Morgan-Lang C."/>
            <person name="Hatzenpichler R."/>
            <person name="Goudeau D."/>
            <person name="Malmstrom R."/>
            <person name="Brazelton W.J."/>
            <person name="Woyke T."/>
            <person name="Hallam S.J."/>
            <person name="Tyson G.W."/>
            <person name="Wegener G."/>
            <person name="Boetius A."/>
            <person name="Orphan V."/>
        </authorList>
    </citation>
    <scope>NUCLEOTIDE SEQUENCE</scope>
</reference>
<feature type="transmembrane region" description="Helical" evidence="2">
    <location>
        <begin position="700"/>
        <end position="719"/>
    </location>
</feature>
<dbReference type="AlphaFoldDB" id="A0A7G9ZBX8"/>
<feature type="transmembrane region" description="Helical" evidence="2">
    <location>
        <begin position="15"/>
        <end position="35"/>
    </location>
</feature>
<proteinExistence type="predicted"/>
<name>A0A7G9ZBX8_9EURY</name>
<keyword evidence="2" id="KW-0812">Transmembrane</keyword>
<feature type="transmembrane region" description="Helical" evidence="2">
    <location>
        <begin position="620"/>
        <end position="640"/>
    </location>
</feature>
<feature type="coiled-coil region" evidence="1">
    <location>
        <begin position="634"/>
        <end position="661"/>
    </location>
</feature>
<keyword evidence="2" id="KW-1133">Transmembrane helix</keyword>
<evidence type="ECO:0000256" key="2">
    <source>
        <dbReference type="SAM" id="Phobius"/>
    </source>
</evidence>
<feature type="transmembrane region" description="Helical" evidence="2">
    <location>
        <begin position="725"/>
        <end position="744"/>
    </location>
</feature>
<evidence type="ECO:0000256" key="1">
    <source>
        <dbReference type="SAM" id="Coils"/>
    </source>
</evidence>
<organism evidence="3">
    <name type="scientific">Candidatus Methanophaga sp. ANME-1 ERB7</name>
    <dbReference type="NCBI Taxonomy" id="2759913"/>
    <lineage>
        <taxon>Archaea</taxon>
        <taxon>Methanobacteriati</taxon>
        <taxon>Methanobacteriota</taxon>
        <taxon>Stenosarchaea group</taxon>
        <taxon>Methanomicrobia</taxon>
        <taxon>Candidatus Methanophagales</taxon>
        <taxon>Candidatus Methanophagaceae</taxon>
        <taxon>Candidatus Methanophaga</taxon>
    </lineage>
</organism>
<feature type="transmembrane region" description="Helical" evidence="2">
    <location>
        <begin position="751"/>
        <end position="776"/>
    </location>
</feature>
<accession>A0A7G9ZBX8</accession>
<keyword evidence="2" id="KW-0472">Membrane</keyword>
<dbReference type="EMBL" id="MT631701">
    <property type="protein sequence ID" value="QNO57762.1"/>
    <property type="molecule type" value="Genomic_DNA"/>
</dbReference>
<gene>
    <name evidence="3" type="ORF">DKIIFCLB_00010</name>
</gene>